<sequence>MSSGASASKELSLILHNIRSAHNVGSIFRTADAAGVFHIYLAGYTPAPVDRFNRENSKISKVALGAEKNVPWSCHEKTEGLIAELEKEGYFIIALEQDKNSKDYKKVTLKRKNVLILGEETSGIERNILDSCDLIAEIPMIGAKESLNVSVAAGIAVFRMIDG</sequence>
<comment type="caution">
    <text evidence="4">The sequence shown here is derived from an EMBL/GenBank/DDBJ whole genome shotgun (WGS) entry which is preliminary data.</text>
</comment>
<dbReference type="InterPro" id="IPR029026">
    <property type="entry name" value="tRNA_m1G_MTases_N"/>
</dbReference>
<accession>A0A1G2P0W8</accession>
<gene>
    <name evidence="4" type="ORF">A3G52_01740</name>
</gene>
<reference evidence="4 5" key="1">
    <citation type="journal article" date="2016" name="Nat. Commun.">
        <title>Thousands of microbial genomes shed light on interconnected biogeochemical processes in an aquifer system.</title>
        <authorList>
            <person name="Anantharaman K."/>
            <person name="Brown C.T."/>
            <person name="Hug L.A."/>
            <person name="Sharon I."/>
            <person name="Castelle C.J."/>
            <person name="Probst A.J."/>
            <person name="Thomas B.C."/>
            <person name="Singh A."/>
            <person name="Wilkins M.J."/>
            <person name="Karaoz U."/>
            <person name="Brodie E.L."/>
            <person name="Williams K.H."/>
            <person name="Hubbard S.S."/>
            <person name="Banfield J.F."/>
        </authorList>
    </citation>
    <scope>NUCLEOTIDE SEQUENCE [LARGE SCALE GENOMIC DNA]</scope>
</reference>
<dbReference type="PANTHER" id="PTHR46429">
    <property type="entry name" value="23S RRNA (GUANOSINE-2'-O-)-METHYLTRANSFERASE RLMB"/>
    <property type="match status" value="1"/>
</dbReference>
<dbReference type="InterPro" id="IPR001537">
    <property type="entry name" value="SpoU_MeTrfase"/>
</dbReference>
<keyword evidence="2" id="KW-0808">Transferase</keyword>
<dbReference type="AlphaFoldDB" id="A0A1G2P0W8"/>
<evidence type="ECO:0000256" key="1">
    <source>
        <dbReference type="ARBA" id="ARBA00022603"/>
    </source>
</evidence>
<dbReference type="GO" id="GO:0032259">
    <property type="term" value="P:methylation"/>
    <property type="evidence" value="ECO:0007669"/>
    <property type="project" value="UniProtKB-KW"/>
</dbReference>
<dbReference type="GO" id="GO:0005829">
    <property type="term" value="C:cytosol"/>
    <property type="evidence" value="ECO:0007669"/>
    <property type="project" value="TreeGrafter"/>
</dbReference>
<evidence type="ECO:0000259" key="3">
    <source>
        <dbReference type="Pfam" id="PF00588"/>
    </source>
</evidence>
<evidence type="ECO:0000256" key="2">
    <source>
        <dbReference type="ARBA" id="ARBA00022679"/>
    </source>
</evidence>
<dbReference type="GO" id="GO:0008173">
    <property type="term" value="F:RNA methyltransferase activity"/>
    <property type="evidence" value="ECO:0007669"/>
    <property type="project" value="InterPro"/>
</dbReference>
<dbReference type="Proteomes" id="UP000177269">
    <property type="component" value="Unassembled WGS sequence"/>
</dbReference>
<evidence type="ECO:0000313" key="4">
    <source>
        <dbReference type="EMBL" id="OHA41997.1"/>
    </source>
</evidence>
<organism evidence="4 5">
    <name type="scientific">Candidatus Taylorbacteria bacterium RIFCSPLOWO2_12_FULL_43_20</name>
    <dbReference type="NCBI Taxonomy" id="1802332"/>
    <lineage>
        <taxon>Bacteria</taxon>
        <taxon>Candidatus Tayloriibacteriota</taxon>
    </lineage>
</organism>
<dbReference type="InterPro" id="IPR004441">
    <property type="entry name" value="rRNA_MeTrfase_TrmH"/>
</dbReference>
<keyword evidence="1" id="KW-0489">Methyltransferase</keyword>
<dbReference type="GO" id="GO:0006396">
    <property type="term" value="P:RNA processing"/>
    <property type="evidence" value="ECO:0007669"/>
    <property type="project" value="InterPro"/>
</dbReference>
<dbReference type="Gene3D" id="3.40.1280.10">
    <property type="match status" value="1"/>
</dbReference>
<protein>
    <recommendedName>
        <fullName evidence="3">tRNA/rRNA methyltransferase SpoU type domain-containing protein</fullName>
    </recommendedName>
</protein>
<dbReference type="GO" id="GO:0003723">
    <property type="term" value="F:RNA binding"/>
    <property type="evidence" value="ECO:0007669"/>
    <property type="project" value="InterPro"/>
</dbReference>
<dbReference type="EMBL" id="MHSK01000021">
    <property type="protein sequence ID" value="OHA41997.1"/>
    <property type="molecule type" value="Genomic_DNA"/>
</dbReference>
<evidence type="ECO:0000313" key="5">
    <source>
        <dbReference type="Proteomes" id="UP000177269"/>
    </source>
</evidence>
<feature type="domain" description="tRNA/rRNA methyltransferase SpoU type" evidence="3">
    <location>
        <begin position="11"/>
        <end position="157"/>
    </location>
</feature>
<dbReference type="InterPro" id="IPR029028">
    <property type="entry name" value="Alpha/beta_knot_MTases"/>
</dbReference>
<name>A0A1G2P0W8_9BACT</name>
<proteinExistence type="predicted"/>
<dbReference type="Pfam" id="PF00588">
    <property type="entry name" value="SpoU_methylase"/>
    <property type="match status" value="1"/>
</dbReference>
<dbReference type="SUPFAM" id="SSF75217">
    <property type="entry name" value="alpha/beta knot"/>
    <property type="match status" value="1"/>
</dbReference>
<dbReference type="PANTHER" id="PTHR46429:SF1">
    <property type="entry name" value="23S RRNA (GUANOSINE-2'-O-)-METHYLTRANSFERASE RLMB"/>
    <property type="match status" value="1"/>
</dbReference>